<dbReference type="OrthoDB" id="3267160at2"/>
<keyword evidence="3" id="KW-1185">Reference proteome</keyword>
<dbReference type="KEGG" id="tbw:NCTC13354_01491"/>
<evidence type="ECO:0000313" key="2">
    <source>
        <dbReference type="EMBL" id="VEI13769.1"/>
    </source>
</evidence>
<name>A0A448PFP3_9ACTO</name>
<protein>
    <submittedName>
        <fullName evidence="2">Protein of uncharacterized function (DUF2550)</fullName>
    </submittedName>
</protein>
<dbReference type="InterPro" id="IPR019675">
    <property type="entry name" value="DUF2550"/>
</dbReference>
<dbReference type="RefSeq" id="WP_126416840.1">
    <property type="nucleotide sequence ID" value="NZ_LR134476.1"/>
</dbReference>
<dbReference type="EMBL" id="LR134476">
    <property type="protein sequence ID" value="VEI13769.1"/>
    <property type="molecule type" value="Genomic_DNA"/>
</dbReference>
<accession>A0A448PFP3</accession>
<keyword evidence="1" id="KW-0472">Membrane</keyword>
<organism evidence="2 3">
    <name type="scientific">Trueperella bialowiezensis</name>
    <dbReference type="NCBI Taxonomy" id="312285"/>
    <lineage>
        <taxon>Bacteria</taxon>
        <taxon>Bacillati</taxon>
        <taxon>Actinomycetota</taxon>
        <taxon>Actinomycetes</taxon>
        <taxon>Actinomycetales</taxon>
        <taxon>Actinomycetaceae</taxon>
        <taxon>Trueperella</taxon>
    </lineage>
</organism>
<feature type="transmembrane region" description="Helical" evidence="1">
    <location>
        <begin position="6"/>
        <end position="25"/>
    </location>
</feature>
<dbReference type="AlphaFoldDB" id="A0A448PFP3"/>
<keyword evidence="1" id="KW-0812">Transmembrane</keyword>
<dbReference type="Pfam" id="PF10739">
    <property type="entry name" value="DUF2550"/>
    <property type="match status" value="1"/>
</dbReference>
<evidence type="ECO:0000256" key="1">
    <source>
        <dbReference type="SAM" id="Phobius"/>
    </source>
</evidence>
<sequence>MLDTLAWAIVAVLLVVLVIGAVYLVRMRRLLNEPGSIQVAIRHGGGWRNGVVILSEHSLDVYYTRSLKWSPSLQTSRDHIAFELKPARAGVQIVVLNIPGDRWQLASSPGEISALLSWIDSAAPEAEPTLG</sequence>
<evidence type="ECO:0000313" key="3">
    <source>
        <dbReference type="Proteomes" id="UP000269542"/>
    </source>
</evidence>
<dbReference type="Proteomes" id="UP000269542">
    <property type="component" value="Chromosome"/>
</dbReference>
<reference evidence="2 3" key="1">
    <citation type="submission" date="2018-12" db="EMBL/GenBank/DDBJ databases">
        <authorList>
            <consortium name="Pathogen Informatics"/>
        </authorList>
    </citation>
    <scope>NUCLEOTIDE SEQUENCE [LARGE SCALE GENOMIC DNA]</scope>
    <source>
        <strain evidence="2 3">NCTC13354</strain>
    </source>
</reference>
<proteinExistence type="predicted"/>
<keyword evidence="1" id="KW-1133">Transmembrane helix</keyword>
<gene>
    <name evidence="2" type="ORF">NCTC13354_01491</name>
</gene>